<keyword evidence="2" id="KW-1185">Reference proteome</keyword>
<accession>X7EDX6</accession>
<reference evidence="1 2" key="1">
    <citation type="submission" date="2014-01" db="EMBL/GenBank/DDBJ databases">
        <title>Roseivivax halodurans JCM 10272 Genome Sequencing.</title>
        <authorList>
            <person name="Lai Q."/>
            <person name="Li G."/>
            <person name="Shao Z."/>
        </authorList>
    </citation>
    <scope>NUCLEOTIDE SEQUENCE [LARGE SCALE GENOMIC DNA]</scope>
    <source>
        <strain evidence="1 2">JCM 10272</strain>
    </source>
</reference>
<comment type="caution">
    <text evidence="1">The sequence shown here is derived from an EMBL/GenBank/DDBJ whole genome shotgun (WGS) entry which is preliminary data.</text>
</comment>
<protein>
    <submittedName>
        <fullName evidence="1">Uncharacterized protein</fullName>
    </submittedName>
</protein>
<organism evidence="1 2">
    <name type="scientific">Roseivivax halodurans JCM 10272</name>
    <dbReference type="NCBI Taxonomy" id="1449350"/>
    <lineage>
        <taxon>Bacteria</taxon>
        <taxon>Pseudomonadati</taxon>
        <taxon>Pseudomonadota</taxon>
        <taxon>Alphaproteobacteria</taxon>
        <taxon>Rhodobacterales</taxon>
        <taxon>Roseobacteraceae</taxon>
        <taxon>Roseivivax</taxon>
    </lineage>
</organism>
<sequence length="97" mass="11175">MKLYMVGHRETVDDSHWRVAAESPKQAAELYVQAMLDQAISVDEGEFEDIGEIEVKEEYEVMPTEPGVIQWSDETIETFDLEEFEAWNKIYGSGMEP</sequence>
<evidence type="ECO:0000313" key="2">
    <source>
        <dbReference type="Proteomes" id="UP000022447"/>
    </source>
</evidence>
<dbReference type="STRING" id="1449350.OCH239_10825"/>
<gene>
    <name evidence="1" type="ORF">OCH239_10825</name>
</gene>
<dbReference type="Proteomes" id="UP000022447">
    <property type="component" value="Unassembled WGS sequence"/>
</dbReference>
<dbReference type="AlphaFoldDB" id="X7EDX6"/>
<proteinExistence type="predicted"/>
<name>X7EDX6_9RHOB</name>
<dbReference type="RefSeq" id="WP_037265301.1">
    <property type="nucleotide sequence ID" value="NZ_JALZ01000029.1"/>
</dbReference>
<evidence type="ECO:0000313" key="1">
    <source>
        <dbReference type="EMBL" id="ETX13328.1"/>
    </source>
</evidence>
<dbReference type="EMBL" id="JALZ01000029">
    <property type="protein sequence ID" value="ETX13328.1"/>
    <property type="molecule type" value="Genomic_DNA"/>
</dbReference>